<organism evidence="1 2">
    <name type="scientific">Gymnopilus dilepis</name>
    <dbReference type="NCBI Taxonomy" id="231916"/>
    <lineage>
        <taxon>Eukaryota</taxon>
        <taxon>Fungi</taxon>
        <taxon>Dikarya</taxon>
        <taxon>Basidiomycota</taxon>
        <taxon>Agaricomycotina</taxon>
        <taxon>Agaricomycetes</taxon>
        <taxon>Agaricomycetidae</taxon>
        <taxon>Agaricales</taxon>
        <taxon>Agaricineae</taxon>
        <taxon>Hymenogastraceae</taxon>
        <taxon>Gymnopilus</taxon>
    </lineage>
</organism>
<gene>
    <name evidence="1" type="ORF">CVT26_004883</name>
</gene>
<dbReference type="AlphaFoldDB" id="A0A409W8J7"/>
<dbReference type="InParanoid" id="A0A409W8J7"/>
<feature type="non-terminal residue" evidence="1">
    <location>
        <position position="1"/>
    </location>
</feature>
<dbReference type="Proteomes" id="UP000284706">
    <property type="component" value="Unassembled WGS sequence"/>
</dbReference>
<name>A0A409W8J7_9AGAR</name>
<reference evidence="1 2" key="1">
    <citation type="journal article" date="2018" name="Evol. Lett.">
        <title>Horizontal gene cluster transfer increased hallucinogenic mushroom diversity.</title>
        <authorList>
            <person name="Reynolds H.T."/>
            <person name="Vijayakumar V."/>
            <person name="Gluck-Thaler E."/>
            <person name="Korotkin H.B."/>
            <person name="Matheny P.B."/>
            <person name="Slot J.C."/>
        </authorList>
    </citation>
    <scope>NUCLEOTIDE SEQUENCE [LARGE SCALE GENOMIC DNA]</scope>
    <source>
        <strain evidence="1 2">SRW20</strain>
    </source>
</reference>
<comment type="caution">
    <text evidence="1">The sequence shown here is derived from an EMBL/GenBank/DDBJ whole genome shotgun (WGS) entry which is preliminary data.</text>
</comment>
<evidence type="ECO:0000313" key="1">
    <source>
        <dbReference type="EMBL" id="PPQ74793.1"/>
    </source>
</evidence>
<protein>
    <submittedName>
        <fullName evidence="1">Uncharacterized protein</fullName>
    </submittedName>
</protein>
<accession>A0A409W8J7</accession>
<proteinExistence type="predicted"/>
<keyword evidence="2" id="KW-1185">Reference proteome</keyword>
<sequence length="157" mass="17992">EVEDRYIRQEDGLLACPLCTDPVSTLILDRVSECCSTSVYMARSDEPFALCLRPSLICQHTLKRGSLGQKESLLLNTRGREYVLSSTLVPTQPPWNLPTRHLAPSSSSYDPVIRRYYMQAYFSRVHTAVIGEVRERCAHLRVFTLSNLERYEMKGTY</sequence>
<dbReference type="EMBL" id="NHYE01005313">
    <property type="protein sequence ID" value="PPQ74793.1"/>
    <property type="molecule type" value="Genomic_DNA"/>
</dbReference>
<evidence type="ECO:0000313" key="2">
    <source>
        <dbReference type="Proteomes" id="UP000284706"/>
    </source>
</evidence>